<keyword evidence="5" id="KW-0240">DNA-directed RNA polymerase</keyword>
<dbReference type="SMART" id="SM00658">
    <property type="entry name" value="RPOL8c"/>
    <property type="match status" value="1"/>
</dbReference>
<dbReference type="SUPFAM" id="SSF50249">
    <property type="entry name" value="Nucleic acid-binding proteins"/>
    <property type="match status" value="1"/>
</dbReference>
<dbReference type="InterPro" id="IPR012340">
    <property type="entry name" value="NA-bd_OB-fold"/>
</dbReference>
<comment type="subcellular location">
    <subcellularLocation>
        <location evidence="1">Nucleus</location>
    </subcellularLocation>
</comment>
<keyword evidence="6" id="KW-1185">Reference proteome</keyword>
<evidence type="ECO:0000256" key="2">
    <source>
        <dbReference type="ARBA" id="ARBA00008912"/>
    </source>
</evidence>
<comment type="caution">
    <text evidence="5">The sequence shown here is derived from an EMBL/GenBank/DDBJ whole genome shotgun (WGS) entry which is preliminary data.</text>
</comment>
<name>A0ABQ7J4R8_9APIC</name>
<dbReference type="PANTHER" id="PTHR10917:SF0">
    <property type="entry name" value="DNA-DIRECTED RNA POLYMERASES I, II, AND III SUBUNIT RPABC3"/>
    <property type="match status" value="1"/>
</dbReference>
<evidence type="ECO:0000256" key="1">
    <source>
        <dbReference type="ARBA" id="ARBA00004123"/>
    </source>
</evidence>
<dbReference type="PIRSF" id="PIRSF000779">
    <property type="entry name" value="RNA_pol_Rpb8"/>
    <property type="match status" value="1"/>
</dbReference>
<keyword evidence="5" id="KW-0804">Transcription</keyword>
<dbReference type="InterPro" id="IPR005570">
    <property type="entry name" value="RPABC3"/>
</dbReference>
<organism evidence="5 6">
    <name type="scientific">Cardiosporidium cionae</name>
    <dbReference type="NCBI Taxonomy" id="476202"/>
    <lineage>
        <taxon>Eukaryota</taxon>
        <taxon>Sar</taxon>
        <taxon>Alveolata</taxon>
        <taxon>Apicomplexa</taxon>
        <taxon>Aconoidasida</taxon>
        <taxon>Nephromycida</taxon>
        <taxon>Cardiosporidium</taxon>
    </lineage>
</organism>
<gene>
    <name evidence="5" type="primary">POLR2H</name>
    <name evidence="5" type="ORF">IE077_002103</name>
</gene>
<comment type="function">
    <text evidence="4">DNA-dependent RNA polymerase catalyzes the transcription of DNA into RNA using the four ribonucleoside triphosphates as substrates. Common component of RNA polymerases I, II and III which synthesize ribosomal RNA precursors, mRNA precursors and many functional non-coding RNAs, and small RNAs, such as 5S rRNA and tRNAs, respectively.</text>
</comment>
<keyword evidence="3 4" id="KW-0539">Nucleus</keyword>
<dbReference type="EMBL" id="JADAQX010001082">
    <property type="protein sequence ID" value="KAF8818374.1"/>
    <property type="molecule type" value="Genomic_DNA"/>
</dbReference>
<dbReference type="Gene3D" id="2.40.50.140">
    <property type="entry name" value="Nucleic acid-binding proteins"/>
    <property type="match status" value="1"/>
</dbReference>
<evidence type="ECO:0000313" key="6">
    <source>
        <dbReference type="Proteomes" id="UP000823046"/>
    </source>
</evidence>
<dbReference type="Proteomes" id="UP000823046">
    <property type="component" value="Unassembled WGS sequence"/>
</dbReference>
<accession>A0ABQ7J4R8</accession>
<sequence length="146" mass="16904">MVLAVLFEDRMEISSTDSSKFERISRLRGKSTAFDAEIVLDINSDLFPVTNQENLYICLSNDILQQKRSDLQHWDRSTQLPVLDDFDYCMFGKIFKMEEQSSERRTVFASFGGLMMALTAEKQVLADLELDMRIYLLIKRVVALFS</sequence>
<evidence type="ECO:0000256" key="3">
    <source>
        <dbReference type="ARBA" id="ARBA00023242"/>
    </source>
</evidence>
<protein>
    <recommendedName>
        <fullName evidence="4">DNA-directed RNA polymerases I, II, and III subunit RPABC3</fullName>
    </recommendedName>
</protein>
<dbReference type="Pfam" id="PF03870">
    <property type="entry name" value="RNA_pol_Rpb8"/>
    <property type="match status" value="1"/>
</dbReference>
<dbReference type="PANTHER" id="PTHR10917">
    <property type="entry name" value="DNA-DIRECTED RNA POLYMERASES I, II, AND III SUBUNIT RPABC3"/>
    <property type="match status" value="1"/>
</dbReference>
<evidence type="ECO:0000313" key="5">
    <source>
        <dbReference type="EMBL" id="KAF8818374.1"/>
    </source>
</evidence>
<reference evidence="5 6" key="1">
    <citation type="journal article" date="2020" name="bioRxiv">
        <title>Metabolic contributions of an alphaproteobacterial endosymbiont in the apicomplexan Cardiosporidium cionae.</title>
        <authorList>
            <person name="Hunter E.S."/>
            <person name="Paight C.J."/>
            <person name="Lane C.E."/>
        </authorList>
    </citation>
    <scope>NUCLEOTIDE SEQUENCE [LARGE SCALE GENOMIC DNA]</scope>
    <source>
        <strain evidence="5">ESH_2018</strain>
    </source>
</reference>
<evidence type="ECO:0000256" key="4">
    <source>
        <dbReference type="PIRNR" id="PIRNR000779"/>
    </source>
</evidence>
<dbReference type="GO" id="GO:0000428">
    <property type="term" value="C:DNA-directed RNA polymerase complex"/>
    <property type="evidence" value="ECO:0007669"/>
    <property type="project" value="UniProtKB-KW"/>
</dbReference>
<comment type="similarity">
    <text evidence="2 4">Belongs to the eukaryotic RPB8 RNA polymerase subunit family.</text>
</comment>
<proteinExistence type="inferred from homology"/>